<keyword evidence="1" id="KW-0472">Membrane</keyword>
<proteinExistence type="predicted"/>
<keyword evidence="1" id="KW-1133">Transmembrane helix</keyword>
<sequence length="69" mass="7034">MMETINQLMQQSIGVGAGSTIGALIGFSIAKKRGKTKALVADSVFITAALVGFLAMAVNMGITYLGAGQ</sequence>
<organism evidence="2 3">
    <name type="scientific">Thalassovita litoralis</name>
    <dbReference type="NCBI Taxonomy" id="1010611"/>
    <lineage>
        <taxon>Bacteria</taxon>
        <taxon>Pseudomonadati</taxon>
        <taxon>Pseudomonadota</taxon>
        <taxon>Alphaproteobacteria</taxon>
        <taxon>Rhodobacterales</taxon>
        <taxon>Roseobacteraceae</taxon>
        <taxon>Thalassovita</taxon>
    </lineage>
</organism>
<keyword evidence="1" id="KW-0812">Transmembrane</keyword>
<protein>
    <submittedName>
        <fullName evidence="2">Uncharacterized protein</fullName>
    </submittedName>
</protein>
<evidence type="ECO:0000313" key="2">
    <source>
        <dbReference type="EMBL" id="SMO98882.1"/>
    </source>
</evidence>
<dbReference type="Proteomes" id="UP000316030">
    <property type="component" value="Unassembled WGS sequence"/>
</dbReference>
<evidence type="ECO:0000256" key="1">
    <source>
        <dbReference type="SAM" id="Phobius"/>
    </source>
</evidence>
<dbReference type="EMBL" id="FXTO01000047">
    <property type="protein sequence ID" value="SMO98882.1"/>
    <property type="molecule type" value="Genomic_DNA"/>
</dbReference>
<reference evidence="2 3" key="1">
    <citation type="submission" date="2017-05" db="EMBL/GenBank/DDBJ databases">
        <authorList>
            <person name="Varghese N."/>
            <person name="Submissions S."/>
        </authorList>
    </citation>
    <scope>NUCLEOTIDE SEQUENCE [LARGE SCALE GENOMIC DNA]</scope>
    <source>
        <strain evidence="2 3">DSM 29506</strain>
    </source>
</reference>
<evidence type="ECO:0000313" key="3">
    <source>
        <dbReference type="Proteomes" id="UP000316030"/>
    </source>
</evidence>
<accession>A0A521FRV5</accession>
<feature type="transmembrane region" description="Helical" evidence="1">
    <location>
        <begin position="12"/>
        <end position="30"/>
    </location>
</feature>
<dbReference type="AlphaFoldDB" id="A0A521FRV5"/>
<gene>
    <name evidence="2" type="ORF">SAMN06265173_14714</name>
</gene>
<feature type="transmembrane region" description="Helical" evidence="1">
    <location>
        <begin position="42"/>
        <end position="67"/>
    </location>
</feature>
<dbReference type="RefSeq" id="WP_235891539.1">
    <property type="nucleotide sequence ID" value="NZ_FXTO01000047.1"/>
</dbReference>
<keyword evidence="3" id="KW-1185">Reference proteome</keyword>
<name>A0A521FRV5_9RHOB</name>